<proteinExistence type="inferred from homology"/>
<reference evidence="4" key="1">
    <citation type="journal article" date="2019" name="Int. J. Syst. Evol. Microbiol.">
        <title>The Global Catalogue of Microorganisms (GCM) 10K type strain sequencing project: providing services to taxonomists for standard genome sequencing and annotation.</title>
        <authorList>
            <consortium name="The Broad Institute Genomics Platform"/>
            <consortium name="The Broad Institute Genome Sequencing Center for Infectious Disease"/>
            <person name="Wu L."/>
            <person name="Ma J."/>
        </authorList>
    </citation>
    <scope>NUCLEOTIDE SEQUENCE [LARGE SCALE GENOMIC DNA]</scope>
    <source>
        <strain evidence="4">CCM 7043</strain>
    </source>
</reference>
<name>A0ABW4V481_9MICO</name>
<dbReference type="Pfam" id="PF03795">
    <property type="entry name" value="YCII"/>
    <property type="match status" value="1"/>
</dbReference>
<dbReference type="RefSeq" id="WP_377196578.1">
    <property type="nucleotide sequence ID" value="NZ_JBHUHF010000001.1"/>
</dbReference>
<protein>
    <submittedName>
        <fullName evidence="3">YciI family protein</fullName>
    </submittedName>
</protein>
<evidence type="ECO:0000259" key="2">
    <source>
        <dbReference type="Pfam" id="PF03795"/>
    </source>
</evidence>
<evidence type="ECO:0000256" key="1">
    <source>
        <dbReference type="ARBA" id="ARBA00007689"/>
    </source>
</evidence>
<dbReference type="InterPro" id="IPR011008">
    <property type="entry name" value="Dimeric_a/b-barrel"/>
</dbReference>
<dbReference type="Proteomes" id="UP001597338">
    <property type="component" value="Unassembled WGS sequence"/>
</dbReference>
<dbReference type="PANTHER" id="PTHR35174">
    <property type="entry name" value="BLL7171 PROTEIN-RELATED"/>
    <property type="match status" value="1"/>
</dbReference>
<dbReference type="SUPFAM" id="SSF54909">
    <property type="entry name" value="Dimeric alpha+beta barrel"/>
    <property type="match status" value="1"/>
</dbReference>
<keyword evidence="4" id="KW-1185">Reference proteome</keyword>
<comment type="caution">
    <text evidence="3">The sequence shown here is derived from an EMBL/GenBank/DDBJ whole genome shotgun (WGS) entry which is preliminary data.</text>
</comment>
<sequence>MILIYSNPQSWVHPMFLHQREQLSDAERQSRLGQLGDLLQEIAESGELVGSGALSDPLNTRTVTVREGAPEVTDGPFGEAKEQLAGYFLVDCESMERATEIAARFPDARDCAVEVRPLMDPSGLEM</sequence>
<dbReference type="EMBL" id="JBHUHF010000001">
    <property type="protein sequence ID" value="MFD2024641.1"/>
    <property type="molecule type" value="Genomic_DNA"/>
</dbReference>
<evidence type="ECO:0000313" key="3">
    <source>
        <dbReference type="EMBL" id="MFD2024641.1"/>
    </source>
</evidence>
<gene>
    <name evidence="3" type="ORF">ACFSL2_03875</name>
</gene>
<evidence type="ECO:0000313" key="4">
    <source>
        <dbReference type="Proteomes" id="UP001597338"/>
    </source>
</evidence>
<dbReference type="PANTHER" id="PTHR35174:SF3">
    <property type="entry name" value="BLL7171 PROTEIN"/>
    <property type="match status" value="1"/>
</dbReference>
<accession>A0ABW4V481</accession>
<feature type="domain" description="YCII-related" evidence="2">
    <location>
        <begin position="15"/>
        <end position="120"/>
    </location>
</feature>
<organism evidence="3 4">
    <name type="scientific">Promicromonospora aerolata</name>
    <dbReference type="NCBI Taxonomy" id="195749"/>
    <lineage>
        <taxon>Bacteria</taxon>
        <taxon>Bacillati</taxon>
        <taxon>Actinomycetota</taxon>
        <taxon>Actinomycetes</taxon>
        <taxon>Micrococcales</taxon>
        <taxon>Promicromonosporaceae</taxon>
        <taxon>Promicromonospora</taxon>
    </lineage>
</organism>
<dbReference type="Gene3D" id="3.30.70.1060">
    <property type="entry name" value="Dimeric alpha+beta barrel"/>
    <property type="match status" value="1"/>
</dbReference>
<comment type="similarity">
    <text evidence="1">Belongs to the YciI family.</text>
</comment>
<dbReference type="InterPro" id="IPR005545">
    <property type="entry name" value="YCII"/>
</dbReference>